<dbReference type="PANTHER" id="PTHR35863">
    <property type="entry name" value="COBALT-PRECORRIN-5B C(1)-METHYLTRANSFERASE"/>
    <property type="match status" value="1"/>
</dbReference>
<dbReference type="NCBIfam" id="TIGR00312">
    <property type="entry name" value="cbiD"/>
    <property type="match status" value="1"/>
</dbReference>
<evidence type="ECO:0000313" key="7">
    <source>
        <dbReference type="Proteomes" id="UP000721415"/>
    </source>
</evidence>
<dbReference type="HAMAP" id="MF_00787">
    <property type="entry name" value="CbiD"/>
    <property type="match status" value="1"/>
</dbReference>
<accession>A0ABS0LRC3</accession>
<comment type="caution">
    <text evidence="6">The sequence shown here is derived from an EMBL/GenBank/DDBJ whole genome shotgun (WGS) entry which is preliminary data.</text>
</comment>
<organism evidence="6 7">
    <name type="scientific">Facklamia lactis</name>
    <dbReference type="NCBI Taxonomy" id="2749967"/>
    <lineage>
        <taxon>Bacteria</taxon>
        <taxon>Bacillati</taxon>
        <taxon>Bacillota</taxon>
        <taxon>Bacilli</taxon>
        <taxon>Lactobacillales</taxon>
        <taxon>Aerococcaceae</taxon>
        <taxon>Facklamia</taxon>
    </lineage>
</organism>
<comment type="pathway">
    <text evidence="5">Cofactor biosynthesis; adenosylcobalamin biosynthesis; cob(II)yrinate a,c-diamide from sirohydrochlorin (anaerobic route): step 6/10.</text>
</comment>
<comment type="function">
    <text evidence="5">Catalyzes the methylation of C-1 in cobalt-precorrin-5B to form cobalt-precorrin-6A.</text>
</comment>
<dbReference type="PANTHER" id="PTHR35863:SF1">
    <property type="entry name" value="COBALT-PRECORRIN-5B C(1)-METHYLTRANSFERASE"/>
    <property type="match status" value="1"/>
</dbReference>
<gene>
    <name evidence="5" type="primary">cbiD</name>
    <name evidence="6" type="ORF">HZY91_02875</name>
</gene>
<evidence type="ECO:0000256" key="3">
    <source>
        <dbReference type="ARBA" id="ARBA00022679"/>
    </source>
</evidence>
<keyword evidence="7" id="KW-1185">Reference proteome</keyword>
<dbReference type="Proteomes" id="UP000721415">
    <property type="component" value="Unassembled WGS sequence"/>
</dbReference>
<dbReference type="InterPro" id="IPR036074">
    <property type="entry name" value="CbiD_sf"/>
</dbReference>
<evidence type="ECO:0000256" key="2">
    <source>
        <dbReference type="ARBA" id="ARBA00022603"/>
    </source>
</evidence>
<dbReference type="GO" id="GO:0032259">
    <property type="term" value="P:methylation"/>
    <property type="evidence" value="ECO:0007669"/>
    <property type="project" value="UniProtKB-KW"/>
</dbReference>
<dbReference type="Pfam" id="PF01888">
    <property type="entry name" value="CbiD"/>
    <property type="match status" value="1"/>
</dbReference>
<dbReference type="PIRSF" id="PIRSF026782">
    <property type="entry name" value="CbiD"/>
    <property type="match status" value="1"/>
</dbReference>
<evidence type="ECO:0000256" key="5">
    <source>
        <dbReference type="HAMAP-Rule" id="MF_00787"/>
    </source>
</evidence>
<evidence type="ECO:0000313" key="6">
    <source>
        <dbReference type="EMBL" id="MBG9985834.1"/>
    </source>
</evidence>
<dbReference type="Gene3D" id="3.30.2110.10">
    <property type="entry name" value="CbiD-like"/>
    <property type="match status" value="1"/>
</dbReference>
<dbReference type="SUPFAM" id="SSF111342">
    <property type="entry name" value="CbiD-like"/>
    <property type="match status" value="1"/>
</dbReference>
<dbReference type="EC" id="2.1.1.195" evidence="5"/>
<dbReference type="RefSeq" id="WP_197114501.1">
    <property type="nucleotide sequence ID" value="NZ_JACBXQ010000001.1"/>
</dbReference>
<keyword evidence="1 5" id="KW-0169">Cobalamin biosynthesis</keyword>
<dbReference type="EMBL" id="JACBXQ010000001">
    <property type="protein sequence ID" value="MBG9985834.1"/>
    <property type="molecule type" value="Genomic_DNA"/>
</dbReference>
<evidence type="ECO:0000256" key="4">
    <source>
        <dbReference type="ARBA" id="ARBA00022691"/>
    </source>
</evidence>
<keyword evidence="2 5" id="KW-0489">Methyltransferase</keyword>
<comment type="catalytic activity">
    <reaction evidence="5">
        <text>Co-precorrin-5B + S-adenosyl-L-methionine = Co-precorrin-6A + S-adenosyl-L-homocysteine</text>
        <dbReference type="Rhea" id="RHEA:26285"/>
        <dbReference type="ChEBI" id="CHEBI:57856"/>
        <dbReference type="ChEBI" id="CHEBI:59789"/>
        <dbReference type="ChEBI" id="CHEBI:60063"/>
        <dbReference type="ChEBI" id="CHEBI:60064"/>
        <dbReference type="EC" id="2.1.1.195"/>
    </reaction>
</comment>
<sequence length="373" mass="40837">MEEFVSYNGKKLRKGYTTGSCATAATIAAVKMLLYQKAVDQVKLIPPAGVELVIPIHHAQFNAQEASCSVIKDGGDDADATHGLHIYSTVRWREDGKVKIDGGEGVGRVTEEGLAVAVGEAAINPTPRKMIEAEVKQLLSEGQGVEIIISAPGGEDVALGTMNPRLGIMGGISILGTSGIVTPMSEEGWKQAISIEMEQKQKLGFKQIILTPGNYGEDFILERTKLNEKYMVQMSNFVGYVLLEAMRLQFEKVLLVGHLGKFIKIAGGIFSTHSKDADARNEIMIANLALLGAPLALLQEVEKALTTEKQAQLVIEAGYSQVYQRIVDKIKERVLKLYQFRAPDIEVEVITFLTKHDVVVSTKALKELEKEWQ</sequence>
<reference evidence="6 7" key="1">
    <citation type="submission" date="2020-07" db="EMBL/GenBank/DDBJ databases">
        <title>Facklamia lactis sp. nov., isolated from raw milk.</title>
        <authorList>
            <person name="Doll E.V."/>
            <person name="Huptas C."/>
            <person name="Staib L."/>
            <person name="Wenning M."/>
            <person name="Scherer S."/>
        </authorList>
    </citation>
    <scope>NUCLEOTIDE SEQUENCE [LARGE SCALE GENOMIC DNA]</scope>
    <source>
        <strain evidence="6 7">DSM 111018</strain>
    </source>
</reference>
<comment type="similarity">
    <text evidence="5">Belongs to the CbiD family.</text>
</comment>
<dbReference type="InterPro" id="IPR002748">
    <property type="entry name" value="CbiD"/>
</dbReference>
<keyword evidence="4 5" id="KW-0949">S-adenosyl-L-methionine</keyword>
<evidence type="ECO:0000256" key="1">
    <source>
        <dbReference type="ARBA" id="ARBA00022573"/>
    </source>
</evidence>
<proteinExistence type="inferred from homology"/>
<protein>
    <recommendedName>
        <fullName evidence="5">Cobalt-precorrin-5B C(1)-methyltransferase</fullName>
        <ecNumber evidence="5">2.1.1.195</ecNumber>
    </recommendedName>
    <alternativeName>
        <fullName evidence="5">Cobalt-precorrin-6A synthase</fullName>
    </alternativeName>
</protein>
<dbReference type="GO" id="GO:0008168">
    <property type="term" value="F:methyltransferase activity"/>
    <property type="evidence" value="ECO:0007669"/>
    <property type="project" value="UniProtKB-KW"/>
</dbReference>
<name>A0ABS0LRC3_9LACT</name>
<keyword evidence="3 5" id="KW-0808">Transferase</keyword>